<dbReference type="GO" id="GO:0005886">
    <property type="term" value="C:plasma membrane"/>
    <property type="evidence" value="ECO:0007669"/>
    <property type="project" value="TreeGrafter"/>
</dbReference>
<evidence type="ECO:0000256" key="3">
    <source>
        <dbReference type="ARBA" id="ARBA00022989"/>
    </source>
</evidence>
<dbReference type="InterPro" id="IPR036259">
    <property type="entry name" value="MFS_trans_sf"/>
</dbReference>
<feature type="transmembrane region" description="Helical" evidence="6">
    <location>
        <begin position="175"/>
        <end position="199"/>
    </location>
</feature>
<reference evidence="8 9" key="1">
    <citation type="journal article" date="2018" name="Mycol. Prog.">
        <title>Coniella lustricola, a new species from submerged detritus.</title>
        <authorList>
            <person name="Raudabaugh D.B."/>
            <person name="Iturriaga T."/>
            <person name="Carver A."/>
            <person name="Mondo S."/>
            <person name="Pangilinan J."/>
            <person name="Lipzen A."/>
            <person name="He G."/>
            <person name="Amirebrahimi M."/>
            <person name="Grigoriev I.V."/>
            <person name="Miller A.N."/>
        </authorList>
    </citation>
    <scope>NUCLEOTIDE SEQUENCE [LARGE SCALE GENOMIC DNA]</scope>
    <source>
        <strain evidence="8 9">B22-T-1</strain>
    </source>
</reference>
<feature type="transmembrane region" description="Helical" evidence="6">
    <location>
        <begin position="372"/>
        <end position="390"/>
    </location>
</feature>
<dbReference type="EMBL" id="KZ678596">
    <property type="protein sequence ID" value="PSR78699.1"/>
    <property type="molecule type" value="Genomic_DNA"/>
</dbReference>
<dbReference type="InterPro" id="IPR011701">
    <property type="entry name" value="MFS"/>
</dbReference>
<protein>
    <submittedName>
        <fullName evidence="8">Major facilitator superfamily domain-containing protein</fullName>
    </submittedName>
</protein>
<organism evidence="8 9">
    <name type="scientific">Coniella lustricola</name>
    <dbReference type="NCBI Taxonomy" id="2025994"/>
    <lineage>
        <taxon>Eukaryota</taxon>
        <taxon>Fungi</taxon>
        <taxon>Dikarya</taxon>
        <taxon>Ascomycota</taxon>
        <taxon>Pezizomycotina</taxon>
        <taxon>Sordariomycetes</taxon>
        <taxon>Sordariomycetidae</taxon>
        <taxon>Diaporthales</taxon>
        <taxon>Schizoparmaceae</taxon>
        <taxon>Coniella</taxon>
    </lineage>
</organism>
<dbReference type="Pfam" id="PF07690">
    <property type="entry name" value="MFS_1"/>
    <property type="match status" value="1"/>
</dbReference>
<feature type="compositionally biased region" description="Low complexity" evidence="5">
    <location>
        <begin position="609"/>
        <end position="618"/>
    </location>
</feature>
<evidence type="ECO:0000259" key="7">
    <source>
        <dbReference type="PROSITE" id="PS50850"/>
    </source>
</evidence>
<dbReference type="AlphaFoldDB" id="A0A2T2ZWZ3"/>
<keyword evidence="4 6" id="KW-0472">Membrane</keyword>
<feature type="transmembrane region" description="Helical" evidence="6">
    <location>
        <begin position="211"/>
        <end position="233"/>
    </location>
</feature>
<dbReference type="PANTHER" id="PTHR23501:SF94">
    <property type="entry name" value="MAJOR FACILITATOR SUPERFAMILY (MFS) PROFILE DOMAIN-CONTAINING PROTEIN"/>
    <property type="match status" value="1"/>
</dbReference>
<evidence type="ECO:0000256" key="6">
    <source>
        <dbReference type="SAM" id="Phobius"/>
    </source>
</evidence>
<dbReference type="Gene3D" id="1.20.1720.10">
    <property type="entry name" value="Multidrug resistance protein D"/>
    <property type="match status" value="1"/>
</dbReference>
<dbReference type="PANTHER" id="PTHR23501">
    <property type="entry name" value="MAJOR FACILITATOR SUPERFAMILY"/>
    <property type="match status" value="1"/>
</dbReference>
<dbReference type="OrthoDB" id="2351791at2759"/>
<gene>
    <name evidence="8" type="ORF">BD289DRAFT_376372</name>
</gene>
<evidence type="ECO:0000256" key="2">
    <source>
        <dbReference type="ARBA" id="ARBA00022692"/>
    </source>
</evidence>
<feature type="transmembrane region" description="Helical" evidence="6">
    <location>
        <begin position="151"/>
        <end position="169"/>
    </location>
</feature>
<dbReference type="SUPFAM" id="SSF103473">
    <property type="entry name" value="MFS general substrate transporter"/>
    <property type="match status" value="1"/>
</dbReference>
<dbReference type="Gene3D" id="1.20.1250.20">
    <property type="entry name" value="MFS general substrate transporter like domains"/>
    <property type="match status" value="1"/>
</dbReference>
<dbReference type="Proteomes" id="UP000241462">
    <property type="component" value="Unassembled WGS sequence"/>
</dbReference>
<feature type="transmembrane region" description="Helical" evidence="6">
    <location>
        <begin position="239"/>
        <end position="261"/>
    </location>
</feature>
<feature type="transmembrane region" description="Helical" evidence="6">
    <location>
        <begin position="87"/>
        <end position="108"/>
    </location>
</feature>
<evidence type="ECO:0000256" key="4">
    <source>
        <dbReference type="ARBA" id="ARBA00023136"/>
    </source>
</evidence>
<dbReference type="InParanoid" id="A0A2T2ZWZ3"/>
<keyword evidence="9" id="KW-1185">Reference proteome</keyword>
<comment type="subcellular location">
    <subcellularLocation>
        <location evidence="1">Membrane</location>
        <topology evidence="1">Multi-pass membrane protein</topology>
    </subcellularLocation>
</comment>
<keyword evidence="2 6" id="KW-0812">Transmembrane</keyword>
<feature type="transmembrane region" description="Helical" evidence="6">
    <location>
        <begin position="483"/>
        <end position="501"/>
    </location>
</feature>
<sequence length="660" mass="70343">MVDESLTETLDWKPNRNELMVMFVLGMVSLMVSLDATVIVTSLSSMVEDLKGTTTQGIWVGTAYLLSQAVAMPVLSSLSDIFGRPILLIFSILMFTAGSLICVTSDTISQLLAGRAVQGTGGGGVVVISMVVFTDIVPLRYRPKWYGTVQGAWALGTCIGPVIGGAIAQNTTWRWVFYIMFPFCAFGLVAIPLLLTIKARTETIGTKLKRVDWAGSLAFMASATSFLVAISWGGSQFSWSSAATIAPLAAGVAGLLVVAAWERYMAKEPIMPHALFHNVAAIATYACSAAQGLLLFGQLYYIPFYFMAVLAYSPINTGVSMLPVTLTLVPSSIVTGALITRYNNYRWPISVGWAVCTVGCGLLTMWDADTHVAIWVISLMILGFGHGAILNAQGFSAQAICHSGDEASAAAMYAFMRHFGSALGVGIGGTAFQNIMALKLGWLNLPTTIANNAEGFIPQLLAMPAGAEKEAILSAYVFGVKGVFRVYLGIAGVAFLASLLVKHYDMNKELHTEHKLRENHLSRIVGGQFHYHHKSSSSNASVMSTPKGPALVGIAAVAASNETTARNSISMEGGETPLSSGSSCTKWDIQSPPPVALKEKRSRSRSRSRSVSSKSRAASLERPPTARTVMADADANIEPSIEAQDLEGAEHQSETVGVAK</sequence>
<evidence type="ECO:0000313" key="9">
    <source>
        <dbReference type="Proteomes" id="UP000241462"/>
    </source>
</evidence>
<keyword evidence="3 6" id="KW-1133">Transmembrane helix</keyword>
<evidence type="ECO:0000256" key="5">
    <source>
        <dbReference type="SAM" id="MobiDB-lite"/>
    </source>
</evidence>
<feature type="transmembrane region" description="Helical" evidence="6">
    <location>
        <begin position="120"/>
        <end position="139"/>
    </location>
</feature>
<feature type="region of interest" description="Disordered" evidence="5">
    <location>
        <begin position="565"/>
        <end position="660"/>
    </location>
</feature>
<accession>A0A2T2ZWZ3</accession>
<feature type="domain" description="Major facilitator superfamily (MFS) profile" evidence="7">
    <location>
        <begin position="21"/>
        <end position="506"/>
    </location>
</feature>
<dbReference type="GO" id="GO:0022857">
    <property type="term" value="F:transmembrane transporter activity"/>
    <property type="evidence" value="ECO:0007669"/>
    <property type="project" value="InterPro"/>
</dbReference>
<dbReference type="PROSITE" id="PS50850">
    <property type="entry name" value="MFS"/>
    <property type="match status" value="1"/>
</dbReference>
<feature type="transmembrane region" description="Helical" evidence="6">
    <location>
        <begin position="56"/>
        <end position="75"/>
    </location>
</feature>
<dbReference type="InterPro" id="IPR020846">
    <property type="entry name" value="MFS_dom"/>
</dbReference>
<proteinExistence type="predicted"/>
<evidence type="ECO:0000313" key="8">
    <source>
        <dbReference type="EMBL" id="PSR78699.1"/>
    </source>
</evidence>
<feature type="transmembrane region" description="Helical" evidence="6">
    <location>
        <begin position="282"/>
        <end position="301"/>
    </location>
</feature>
<name>A0A2T2ZWZ3_9PEZI</name>
<evidence type="ECO:0000256" key="1">
    <source>
        <dbReference type="ARBA" id="ARBA00004141"/>
    </source>
</evidence>
<feature type="transmembrane region" description="Helical" evidence="6">
    <location>
        <begin position="321"/>
        <end position="340"/>
    </location>
</feature>
<feature type="transmembrane region" description="Helical" evidence="6">
    <location>
        <begin position="422"/>
        <end position="442"/>
    </location>
</feature>
<feature type="transmembrane region" description="Helical" evidence="6">
    <location>
        <begin position="347"/>
        <end position="366"/>
    </location>
</feature>
<feature type="transmembrane region" description="Helical" evidence="6">
    <location>
        <begin position="21"/>
        <end position="44"/>
    </location>
</feature>